<proteinExistence type="predicted"/>
<evidence type="ECO:0000313" key="2">
    <source>
        <dbReference type="Proteomes" id="UP000624243"/>
    </source>
</evidence>
<evidence type="ECO:0000313" key="1">
    <source>
        <dbReference type="EMBL" id="MBV4514931.1"/>
    </source>
</evidence>
<dbReference type="Proteomes" id="UP000624243">
    <property type="component" value="Unassembled WGS sequence"/>
</dbReference>
<organism evidence="1 2">
    <name type="scientific">Pseudomonas kurunegalensis</name>
    <dbReference type="NCBI Taxonomy" id="485880"/>
    <lineage>
        <taxon>Bacteria</taxon>
        <taxon>Pseudomonadati</taxon>
        <taxon>Pseudomonadota</taxon>
        <taxon>Gammaproteobacteria</taxon>
        <taxon>Pseudomonadales</taxon>
        <taxon>Pseudomonadaceae</taxon>
        <taxon>Pseudomonas</taxon>
    </lineage>
</organism>
<gene>
    <name evidence="1" type="ORF">HU758_006915</name>
</gene>
<accession>A0ACC5UKL2</accession>
<reference evidence="1 2" key="1">
    <citation type="journal article" date="2020" name="Microorganisms">
        <title>Reliable Identification of Environmental Pseudomonas Isolates Using the rpoD Gene.</title>
        <authorList>
            <consortium name="The Broad Institute Genome Sequencing Platform"/>
            <person name="Girard L."/>
            <person name="Lood C."/>
            <person name="Rokni-Zadeh H."/>
            <person name="van Noort V."/>
            <person name="Lavigne R."/>
            <person name="De Mot R."/>
        </authorList>
    </citation>
    <scope>NUCLEOTIDE SEQUENCE [LARGE SCALE GENOMIC DNA]</scope>
    <source>
        <strain evidence="1 2">RW1P2</strain>
    </source>
</reference>
<keyword evidence="2" id="KW-1185">Reference proteome</keyword>
<protein>
    <submittedName>
        <fullName evidence="1">Uncharacterized protein</fullName>
    </submittedName>
</protein>
<comment type="caution">
    <text evidence="1">The sequence shown here is derived from an EMBL/GenBank/DDBJ whole genome shotgun (WGS) entry which is preliminary data.</text>
</comment>
<sequence>MKSLVEILRQNSESGSLASTTKTEMGFATVAALGSVLGKSKATQFAEDASDLITSDDFLNELESELGLPQKGESEDEFVARAKASMFEMLKAKLK</sequence>
<name>A0ACC5UKL2_9PSED</name>
<dbReference type="EMBL" id="JABWSB020000003">
    <property type="protein sequence ID" value="MBV4514931.1"/>
    <property type="molecule type" value="Genomic_DNA"/>
</dbReference>